<dbReference type="InterPro" id="IPR051678">
    <property type="entry name" value="AGP_Transferase"/>
</dbReference>
<gene>
    <name evidence="2" type="ORF">AUR66_04965</name>
</gene>
<proteinExistence type="predicted"/>
<dbReference type="Proteomes" id="UP000053157">
    <property type="component" value="Unassembled WGS sequence"/>
</dbReference>
<feature type="domain" description="Aminoglycoside phosphotransferase" evidence="1">
    <location>
        <begin position="32"/>
        <end position="264"/>
    </location>
</feature>
<evidence type="ECO:0000313" key="3">
    <source>
        <dbReference type="Proteomes" id="UP000053157"/>
    </source>
</evidence>
<keyword evidence="3" id="KW-1185">Reference proteome</keyword>
<accession>A0A0W1R2P8</accession>
<sequence>MDDVVAVLAHEFPNRTVASTTPARRGNHKETTIVDFVDGDAVVVQLSTDEEAIHLETTLARAVGNRTSIPVPRVLSTGTIADRGYAVVERASGEELHEQFVHLDERTQQDVARTFGRGLGEIHDSFTLDGYGAVTADTGGESRVEFRAVEATDWETWFSSYVRAGIEALPPAFDSIRDALSAAVDTASVPEDPPSRLYPWDLRPGNALVGSDGVSAVLDWGNPLAAEPALAVAKVEHLVADWYVTDGTSLRRAFRDGYETVRPYPTVEPIYRIAAVLRSAVDSAGEVTRPGYPEQTGTRAVSFHRRRLEDLL</sequence>
<reference evidence="2 3" key="1">
    <citation type="submission" date="2015-12" db="EMBL/GenBank/DDBJ databases">
        <title>Haloferax profundi sp. nov. isolated from the Discovery deep brine-seawater interface in the Red Sea.</title>
        <authorList>
            <person name="Zhang G."/>
            <person name="Stingl U."/>
            <person name="Rashid M."/>
        </authorList>
    </citation>
    <scope>NUCLEOTIDE SEQUENCE [LARGE SCALE GENOMIC DNA]</scope>
    <source>
        <strain evidence="2 3">SB29</strain>
    </source>
</reference>
<evidence type="ECO:0000259" key="1">
    <source>
        <dbReference type="Pfam" id="PF01636"/>
    </source>
</evidence>
<dbReference type="InterPro" id="IPR011009">
    <property type="entry name" value="Kinase-like_dom_sf"/>
</dbReference>
<dbReference type="InterPro" id="IPR002575">
    <property type="entry name" value="Aminoglycoside_PTrfase"/>
</dbReference>
<dbReference type="Gene3D" id="3.90.1200.10">
    <property type="match status" value="1"/>
</dbReference>
<dbReference type="OrthoDB" id="350437at2157"/>
<dbReference type="GO" id="GO:0016740">
    <property type="term" value="F:transferase activity"/>
    <property type="evidence" value="ECO:0007669"/>
    <property type="project" value="UniProtKB-KW"/>
</dbReference>
<dbReference type="RefSeq" id="WP_058573869.1">
    <property type="nucleotide sequence ID" value="NZ_LOPV01000713.1"/>
</dbReference>
<protein>
    <submittedName>
        <fullName evidence="2">Phosphotransferase</fullName>
    </submittedName>
</protein>
<organism evidence="2 3">
    <name type="scientific">Haloferax profundi</name>
    <dbReference type="NCBI Taxonomy" id="1544718"/>
    <lineage>
        <taxon>Archaea</taxon>
        <taxon>Methanobacteriati</taxon>
        <taxon>Methanobacteriota</taxon>
        <taxon>Stenosarchaea group</taxon>
        <taxon>Halobacteria</taxon>
        <taxon>Halobacteriales</taxon>
        <taxon>Haloferacaceae</taxon>
        <taxon>Haloferax</taxon>
    </lineage>
</organism>
<dbReference type="SUPFAM" id="SSF56112">
    <property type="entry name" value="Protein kinase-like (PK-like)"/>
    <property type="match status" value="1"/>
</dbReference>
<evidence type="ECO:0000313" key="2">
    <source>
        <dbReference type="EMBL" id="KTG07567.1"/>
    </source>
</evidence>
<dbReference type="EMBL" id="LOPV01000713">
    <property type="protein sequence ID" value="KTG07567.1"/>
    <property type="molecule type" value="Genomic_DNA"/>
</dbReference>
<dbReference type="AlphaFoldDB" id="A0A0W1R2P8"/>
<dbReference type="PANTHER" id="PTHR21310:SF15">
    <property type="entry name" value="AMINOGLYCOSIDE PHOSPHOTRANSFERASE DOMAIN-CONTAINING PROTEIN"/>
    <property type="match status" value="1"/>
</dbReference>
<comment type="caution">
    <text evidence="2">The sequence shown here is derived from an EMBL/GenBank/DDBJ whole genome shotgun (WGS) entry which is preliminary data.</text>
</comment>
<dbReference type="Pfam" id="PF01636">
    <property type="entry name" value="APH"/>
    <property type="match status" value="1"/>
</dbReference>
<keyword evidence="2" id="KW-0808">Transferase</keyword>
<dbReference type="PANTHER" id="PTHR21310">
    <property type="entry name" value="AMINOGLYCOSIDE PHOSPHOTRANSFERASE-RELATED-RELATED"/>
    <property type="match status" value="1"/>
</dbReference>
<name>A0A0W1R2P8_9EURY</name>